<dbReference type="Gene3D" id="3.90.190.10">
    <property type="entry name" value="Protein tyrosine phosphatase superfamily"/>
    <property type="match status" value="1"/>
</dbReference>
<sequence>MAKAGGENTRAGNVVGKQSPMAQAILKWVRRCLEKKVAGLREEFAGLKRYCPPGMTTNAFSANAERSRYKDVPAQDAYRVVLKWHSTPGMDYIHANYVASPISEKRFICCQGPMDNTVADFWHMIVQEECEVIIMLCNVVEKGQNKCSQYWPETVGGRLIFMDVEVTLVNNTETIGNDSNVKKNRLRIRWKGADGKISARDITHIHWQDWPDRGVPPTSGTPGALLSAIRGNRKPIVVHCSAGIGRTGSIVAIECVLEKLSYGKDCENMDMLLKELRSQRPYSIQNDLQYLFVHRIVLFAIFDRFKCGEMAPDLIPLYQQFIKDYDEATT</sequence>
<dbReference type="SMART" id="SM00194">
    <property type="entry name" value="PTPc"/>
    <property type="match status" value="1"/>
</dbReference>
<dbReference type="AlphaFoldDB" id="A0A0N4ZFU4"/>
<dbReference type="SMART" id="SM00404">
    <property type="entry name" value="PTPc_motif"/>
    <property type="match status" value="1"/>
</dbReference>
<dbReference type="PROSITE" id="PS50055">
    <property type="entry name" value="TYR_PHOSPHATASE_PTP"/>
    <property type="match status" value="1"/>
</dbReference>
<dbReference type="InterPro" id="IPR000387">
    <property type="entry name" value="Tyr_Pase_dom"/>
</dbReference>
<reference evidence="4" key="1">
    <citation type="submission" date="2017-02" db="UniProtKB">
        <authorList>
            <consortium name="WormBaseParasite"/>
        </authorList>
    </citation>
    <scope>IDENTIFICATION</scope>
</reference>
<organism evidence="3 4">
    <name type="scientific">Parastrongyloides trichosuri</name>
    <name type="common">Possum-specific nematode worm</name>
    <dbReference type="NCBI Taxonomy" id="131310"/>
    <lineage>
        <taxon>Eukaryota</taxon>
        <taxon>Metazoa</taxon>
        <taxon>Ecdysozoa</taxon>
        <taxon>Nematoda</taxon>
        <taxon>Chromadorea</taxon>
        <taxon>Rhabditida</taxon>
        <taxon>Tylenchina</taxon>
        <taxon>Panagrolaimomorpha</taxon>
        <taxon>Strongyloidoidea</taxon>
        <taxon>Strongyloididae</taxon>
        <taxon>Parastrongyloides</taxon>
    </lineage>
</organism>
<dbReference type="PANTHER" id="PTHR46163:SF5">
    <property type="entry name" value="TYROSINE-PROTEIN PHOSPHATASE"/>
    <property type="match status" value="1"/>
</dbReference>
<dbReference type="PRINTS" id="PR00700">
    <property type="entry name" value="PRTYPHPHTASE"/>
</dbReference>
<dbReference type="STRING" id="131310.A0A0N4ZFU4"/>
<feature type="domain" description="Tyrosine specific protein phosphatases" evidence="2">
    <location>
        <begin position="230"/>
        <end position="291"/>
    </location>
</feature>
<dbReference type="PROSITE" id="PS00383">
    <property type="entry name" value="TYR_PHOSPHATASE_1"/>
    <property type="match status" value="1"/>
</dbReference>
<evidence type="ECO:0000259" key="2">
    <source>
        <dbReference type="PROSITE" id="PS50056"/>
    </source>
</evidence>
<dbReference type="Proteomes" id="UP000038045">
    <property type="component" value="Unplaced"/>
</dbReference>
<evidence type="ECO:0000313" key="4">
    <source>
        <dbReference type="WBParaSite" id="PTRK_0000662300.1"/>
    </source>
</evidence>
<dbReference type="InterPro" id="IPR052782">
    <property type="entry name" value="Oocyte-zygote_transition_reg"/>
</dbReference>
<dbReference type="PANTHER" id="PTHR46163">
    <property type="entry name" value="TYROSINE-PROTEIN PHOSPHATASE-RELATED"/>
    <property type="match status" value="1"/>
</dbReference>
<dbReference type="InterPro" id="IPR003595">
    <property type="entry name" value="Tyr_Pase_cat"/>
</dbReference>
<accession>A0A0N4ZFU4</accession>
<proteinExistence type="predicted"/>
<dbReference type="InterPro" id="IPR029021">
    <property type="entry name" value="Prot-tyrosine_phosphatase-like"/>
</dbReference>
<dbReference type="InterPro" id="IPR000242">
    <property type="entry name" value="PTP_cat"/>
</dbReference>
<evidence type="ECO:0000313" key="3">
    <source>
        <dbReference type="Proteomes" id="UP000038045"/>
    </source>
</evidence>
<dbReference type="GO" id="GO:0004725">
    <property type="term" value="F:protein tyrosine phosphatase activity"/>
    <property type="evidence" value="ECO:0007669"/>
    <property type="project" value="InterPro"/>
</dbReference>
<dbReference type="InterPro" id="IPR016130">
    <property type="entry name" value="Tyr_Pase_AS"/>
</dbReference>
<dbReference type="CDD" id="cd00047">
    <property type="entry name" value="PTPc"/>
    <property type="match status" value="1"/>
</dbReference>
<dbReference type="SUPFAM" id="SSF52799">
    <property type="entry name" value="(Phosphotyrosine protein) phosphatases II"/>
    <property type="match status" value="1"/>
</dbReference>
<evidence type="ECO:0000259" key="1">
    <source>
        <dbReference type="PROSITE" id="PS50055"/>
    </source>
</evidence>
<name>A0A0N4ZFU4_PARTI</name>
<dbReference type="PROSITE" id="PS50056">
    <property type="entry name" value="TYR_PHOSPHATASE_2"/>
    <property type="match status" value="1"/>
</dbReference>
<dbReference type="Pfam" id="PF00102">
    <property type="entry name" value="Y_phosphatase"/>
    <property type="match status" value="1"/>
</dbReference>
<protein>
    <submittedName>
        <fullName evidence="4">Protein-tyrosine phosphatase</fullName>
    </submittedName>
</protein>
<dbReference type="WBParaSite" id="PTRK_0000662300.1">
    <property type="protein sequence ID" value="PTRK_0000662300.1"/>
    <property type="gene ID" value="PTRK_0000662300"/>
</dbReference>
<keyword evidence="3" id="KW-1185">Reference proteome</keyword>
<feature type="domain" description="Tyrosine-protein phosphatase" evidence="1">
    <location>
        <begin position="40"/>
        <end position="300"/>
    </location>
</feature>